<dbReference type="Proteomes" id="UP001345219">
    <property type="component" value="Chromosome 1"/>
</dbReference>
<feature type="compositionally biased region" description="Basic and acidic residues" evidence="1">
    <location>
        <begin position="13"/>
        <end position="22"/>
    </location>
</feature>
<organism evidence="2 3">
    <name type="scientific">Trapa incisa</name>
    <dbReference type="NCBI Taxonomy" id="236973"/>
    <lineage>
        <taxon>Eukaryota</taxon>
        <taxon>Viridiplantae</taxon>
        <taxon>Streptophyta</taxon>
        <taxon>Embryophyta</taxon>
        <taxon>Tracheophyta</taxon>
        <taxon>Spermatophyta</taxon>
        <taxon>Magnoliopsida</taxon>
        <taxon>eudicotyledons</taxon>
        <taxon>Gunneridae</taxon>
        <taxon>Pentapetalae</taxon>
        <taxon>rosids</taxon>
        <taxon>malvids</taxon>
        <taxon>Myrtales</taxon>
        <taxon>Lythraceae</taxon>
        <taxon>Trapa</taxon>
    </lineage>
</organism>
<dbReference type="AlphaFoldDB" id="A0AAN7GGQ9"/>
<gene>
    <name evidence="2" type="ORF">SAY87_001402</name>
</gene>
<reference evidence="2 3" key="1">
    <citation type="journal article" date="2023" name="Hortic Res">
        <title>Pangenome of water caltrop reveals structural variations and asymmetric subgenome divergence after allopolyploidization.</title>
        <authorList>
            <person name="Zhang X."/>
            <person name="Chen Y."/>
            <person name="Wang L."/>
            <person name="Yuan Y."/>
            <person name="Fang M."/>
            <person name="Shi L."/>
            <person name="Lu R."/>
            <person name="Comes H.P."/>
            <person name="Ma Y."/>
            <person name="Chen Y."/>
            <person name="Huang G."/>
            <person name="Zhou Y."/>
            <person name="Zheng Z."/>
            <person name="Qiu Y."/>
        </authorList>
    </citation>
    <scope>NUCLEOTIDE SEQUENCE [LARGE SCALE GENOMIC DNA]</scope>
    <source>
        <tissue evidence="2">Roots</tissue>
    </source>
</reference>
<dbReference type="EMBL" id="JAXIOK010000023">
    <property type="protein sequence ID" value="KAK4743401.1"/>
    <property type="molecule type" value="Genomic_DNA"/>
</dbReference>
<keyword evidence="3" id="KW-1185">Reference proteome</keyword>
<comment type="caution">
    <text evidence="2">The sequence shown here is derived from an EMBL/GenBank/DDBJ whole genome shotgun (WGS) entry which is preliminary data.</text>
</comment>
<proteinExistence type="predicted"/>
<name>A0AAN7GGQ9_9MYRT</name>
<feature type="compositionally biased region" description="Basic and acidic residues" evidence="1">
    <location>
        <begin position="70"/>
        <end position="87"/>
    </location>
</feature>
<evidence type="ECO:0000313" key="3">
    <source>
        <dbReference type="Proteomes" id="UP001345219"/>
    </source>
</evidence>
<feature type="region of interest" description="Disordered" evidence="1">
    <location>
        <begin position="70"/>
        <end position="187"/>
    </location>
</feature>
<sequence length="187" mass="20098">MSESPLPKGNSPEAREGDKARRCRVGDEAAAAAAEIVSEYSEMCGAASGSLSTTTRVAATEKIDREVTRGDIREPRRERRVNADRYRSPVKAQSKRSSAAGLTLVSRREGAAWSEEGLLEGTEGTSTQCGVSRQRRQNGSTVNSLALAGGWETMDEERRENTAEETDGATATVPEEGSESLIENPHV</sequence>
<evidence type="ECO:0000313" key="2">
    <source>
        <dbReference type="EMBL" id="KAK4743401.1"/>
    </source>
</evidence>
<accession>A0AAN7GGQ9</accession>
<feature type="compositionally biased region" description="Low complexity" evidence="1">
    <location>
        <begin position="114"/>
        <end position="127"/>
    </location>
</feature>
<evidence type="ECO:0000256" key="1">
    <source>
        <dbReference type="SAM" id="MobiDB-lite"/>
    </source>
</evidence>
<protein>
    <submittedName>
        <fullName evidence="2">Uncharacterized protein</fullName>
    </submittedName>
</protein>
<feature type="region of interest" description="Disordered" evidence="1">
    <location>
        <begin position="1"/>
        <end position="22"/>
    </location>
</feature>